<dbReference type="GO" id="GO:0005886">
    <property type="term" value="C:plasma membrane"/>
    <property type="evidence" value="ECO:0007669"/>
    <property type="project" value="UniProtKB-SubCell"/>
</dbReference>
<gene>
    <name evidence="9" type="ORF">IM660_17570</name>
</gene>
<evidence type="ECO:0000256" key="1">
    <source>
        <dbReference type="ARBA" id="ARBA00004651"/>
    </source>
</evidence>
<accession>A0A7M1SZD9</accession>
<evidence type="ECO:0000256" key="2">
    <source>
        <dbReference type="ARBA" id="ARBA00009212"/>
    </source>
</evidence>
<dbReference type="Proteomes" id="UP000593758">
    <property type="component" value="Chromosome"/>
</dbReference>
<evidence type="ECO:0000256" key="8">
    <source>
        <dbReference type="SAM" id="Phobius"/>
    </source>
</evidence>
<comment type="similarity">
    <text evidence="2">Belongs to the CPA3 antiporters (TC 2.A.63) subunit F family.</text>
</comment>
<reference evidence="9 10" key="1">
    <citation type="submission" date="2020-10" db="EMBL/GenBank/DDBJ databases">
        <title>Haloactinobacterium sp. RN3S43, a bacterium isolated from saline soil.</title>
        <authorList>
            <person name="Sun J.-Q."/>
        </authorList>
    </citation>
    <scope>NUCLEOTIDE SEQUENCE [LARGE SCALE GENOMIC DNA]</scope>
    <source>
        <strain evidence="9 10">RN3S43</strain>
    </source>
</reference>
<keyword evidence="4" id="KW-1003">Cell membrane</keyword>
<dbReference type="InterPro" id="IPR007208">
    <property type="entry name" value="MrpF/PhaF-like"/>
</dbReference>
<dbReference type="KEGG" id="halt:IM660_17570"/>
<comment type="subcellular location">
    <subcellularLocation>
        <location evidence="1">Cell membrane</location>
        <topology evidence="1">Multi-pass membrane protein</topology>
    </subcellularLocation>
</comment>
<dbReference type="GO" id="GO:0015385">
    <property type="term" value="F:sodium:proton antiporter activity"/>
    <property type="evidence" value="ECO:0007669"/>
    <property type="project" value="TreeGrafter"/>
</dbReference>
<sequence length="112" mass="11909">MVVCAALLTAAAVVTLYRVEKGPSMLDRVVALDVLVSTLIGCLALVSLWFGREDLVLVLMVLALVGFVGAVTLARFAASEPEEERRILTEAEAAAAEAAELEDEESMGEDSR</sequence>
<dbReference type="PANTHER" id="PTHR34702:SF1">
    <property type="entry name" value="NA(+)_H(+) ANTIPORTER SUBUNIT F"/>
    <property type="match status" value="1"/>
</dbReference>
<dbReference type="PANTHER" id="PTHR34702">
    <property type="entry name" value="NA(+)/H(+) ANTIPORTER SUBUNIT F1"/>
    <property type="match status" value="1"/>
</dbReference>
<keyword evidence="6 8" id="KW-1133">Transmembrane helix</keyword>
<dbReference type="EMBL" id="CP063169">
    <property type="protein sequence ID" value="QOR72871.1"/>
    <property type="molecule type" value="Genomic_DNA"/>
</dbReference>
<evidence type="ECO:0000256" key="7">
    <source>
        <dbReference type="ARBA" id="ARBA00023136"/>
    </source>
</evidence>
<feature type="transmembrane region" description="Helical" evidence="8">
    <location>
        <begin position="28"/>
        <end position="50"/>
    </location>
</feature>
<keyword evidence="10" id="KW-1185">Reference proteome</keyword>
<evidence type="ECO:0000256" key="3">
    <source>
        <dbReference type="ARBA" id="ARBA00022448"/>
    </source>
</evidence>
<name>A0A7M1SZD9_9MICO</name>
<evidence type="ECO:0000256" key="4">
    <source>
        <dbReference type="ARBA" id="ARBA00022475"/>
    </source>
</evidence>
<keyword evidence="3" id="KW-0813">Transport</keyword>
<evidence type="ECO:0000256" key="5">
    <source>
        <dbReference type="ARBA" id="ARBA00022692"/>
    </source>
</evidence>
<proteinExistence type="inferred from homology"/>
<evidence type="ECO:0000313" key="9">
    <source>
        <dbReference type="EMBL" id="QOR72871.1"/>
    </source>
</evidence>
<dbReference type="Pfam" id="PF04066">
    <property type="entry name" value="MrpF_PhaF"/>
    <property type="match status" value="1"/>
</dbReference>
<keyword evidence="7 8" id="KW-0472">Membrane</keyword>
<evidence type="ECO:0000256" key="6">
    <source>
        <dbReference type="ARBA" id="ARBA00022989"/>
    </source>
</evidence>
<organism evidence="9 10">
    <name type="scientific">Ruania alkalisoli</name>
    <dbReference type="NCBI Taxonomy" id="2779775"/>
    <lineage>
        <taxon>Bacteria</taxon>
        <taxon>Bacillati</taxon>
        <taxon>Actinomycetota</taxon>
        <taxon>Actinomycetes</taxon>
        <taxon>Micrococcales</taxon>
        <taxon>Ruaniaceae</taxon>
        <taxon>Ruania</taxon>
    </lineage>
</organism>
<keyword evidence="5 8" id="KW-0812">Transmembrane</keyword>
<protein>
    <submittedName>
        <fullName evidence="9">pH regulation protein F</fullName>
    </submittedName>
</protein>
<feature type="transmembrane region" description="Helical" evidence="8">
    <location>
        <begin position="57"/>
        <end position="78"/>
    </location>
</feature>
<dbReference type="AlphaFoldDB" id="A0A7M1SZD9"/>
<evidence type="ECO:0000313" key="10">
    <source>
        <dbReference type="Proteomes" id="UP000593758"/>
    </source>
</evidence>